<feature type="transmembrane region" description="Helical" evidence="6">
    <location>
        <begin position="234"/>
        <end position="254"/>
    </location>
</feature>
<name>A0A1X9LS93_9MICO</name>
<feature type="transmembrane region" description="Helical" evidence="6">
    <location>
        <begin position="12"/>
        <end position="35"/>
    </location>
</feature>
<dbReference type="Proteomes" id="UP000192775">
    <property type="component" value="Chromosome"/>
</dbReference>
<feature type="transmembrane region" description="Helical" evidence="6">
    <location>
        <begin position="83"/>
        <end position="104"/>
    </location>
</feature>
<evidence type="ECO:0000256" key="6">
    <source>
        <dbReference type="SAM" id="Phobius"/>
    </source>
</evidence>
<feature type="transmembrane region" description="Helical" evidence="6">
    <location>
        <begin position="266"/>
        <end position="285"/>
    </location>
</feature>
<feature type="transmembrane region" description="Helical" evidence="6">
    <location>
        <begin position="110"/>
        <end position="133"/>
    </location>
</feature>
<organism evidence="7 8">
    <name type="scientific">Cnuibacter physcomitrellae</name>
    <dbReference type="NCBI Taxonomy" id="1619308"/>
    <lineage>
        <taxon>Bacteria</taxon>
        <taxon>Bacillati</taxon>
        <taxon>Actinomycetota</taxon>
        <taxon>Actinomycetes</taxon>
        <taxon>Micrococcales</taxon>
        <taxon>Microbacteriaceae</taxon>
        <taxon>Cnuibacter</taxon>
    </lineage>
</organism>
<comment type="subcellular location">
    <subcellularLocation>
        <location evidence="1">Cell membrane</location>
        <topology evidence="1">Multi-pass membrane protein</topology>
    </subcellularLocation>
</comment>
<feature type="transmembrane region" description="Helical" evidence="6">
    <location>
        <begin position="319"/>
        <end position="341"/>
    </location>
</feature>
<evidence type="ECO:0000256" key="4">
    <source>
        <dbReference type="ARBA" id="ARBA00022989"/>
    </source>
</evidence>
<feature type="transmembrane region" description="Helical" evidence="6">
    <location>
        <begin position="194"/>
        <end position="213"/>
    </location>
</feature>
<feature type="transmembrane region" description="Helical" evidence="6">
    <location>
        <begin position="145"/>
        <end position="166"/>
    </location>
</feature>
<evidence type="ECO:0000256" key="5">
    <source>
        <dbReference type="ARBA" id="ARBA00023136"/>
    </source>
</evidence>
<evidence type="ECO:0000256" key="1">
    <source>
        <dbReference type="ARBA" id="ARBA00004651"/>
    </source>
</evidence>
<evidence type="ECO:0000313" key="7">
    <source>
        <dbReference type="EMBL" id="ARJ07188.1"/>
    </source>
</evidence>
<dbReference type="EMBL" id="CP020715">
    <property type="protein sequence ID" value="ARJ07188.1"/>
    <property type="molecule type" value="Genomic_DNA"/>
</dbReference>
<dbReference type="PANTHER" id="PTHR47089">
    <property type="entry name" value="ABC TRANSPORTER, PERMEASE PROTEIN"/>
    <property type="match status" value="1"/>
</dbReference>
<evidence type="ECO:0000256" key="3">
    <source>
        <dbReference type="ARBA" id="ARBA00022692"/>
    </source>
</evidence>
<evidence type="ECO:0000256" key="2">
    <source>
        <dbReference type="ARBA" id="ARBA00022475"/>
    </source>
</evidence>
<sequence>MTRLLEAVRNVAVHAGVPVLLALVIGGIVLAATGANPFAVYGRLATEAFGSPSRINATLAATTPILFTGIAAAFAYRAGAFTVGVEGSFVLGGLTASVIGSQMGGVPGPIAIVVTLAAAVLAGGLVALVPALLRSLWNVDEVVTTLMFNFIVAGLAGWLVQSFFLAPGQANSSTEYVAESAELPPLAPPGQTNVGLIVALLVLVGYFLWMRYTTIGYEFRAVGSAPRFSTAQGLRVRTVIATGLIGAGLIGGLGGGAHALGVVHRYSEGFSASFGFTGIAIALLARFNPIGILVGAILFGALNAAGATVQLFINLPVQLIDILEGTVMIFAVATFVLPRFLTRRRRLQRGGAA</sequence>
<dbReference type="AlphaFoldDB" id="A0A1X9LS93"/>
<protein>
    <submittedName>
        <fullName evidence="7">ABC transporter permease</fullName>
    </submittedName>
</protein>
<dbReference type="CDD" id="cd06580">
    <property type="entry name" value="TM_PBP1_transp_TpRbsC_like"/>
    <property type="match status" value="1"/>
</dbReference>
<dbReference type="GO" id="GO:0022857">
    <property type="term" value="F:transmembrane transporter activity"/>
    <property type="evidence" value="ECO:0007669"/>
    <property type="project" value="InterPro"/>
</dbReference>
<evidence type="ECO:0000313" key="8">
    <source>
        <dbReference type="Proteomes" id="UP000192775"/>
    </source>
</evidence>
<dbReference type="InterPro" id="IPR001851">
    <property type="entry name" value="ABC_transp_permease"/>
</dbReference>
<proteinExistence type="predicted"/>
<dbReference type="STRING" id="1619308.B5808_03735"/>
<feature type="transmembrane region" description="Helical" evidence="6">
    <location>
        <begin position="292"/>
        <end position="313"/>
    </location>
</feature>
<reference evidence="7 8" key="1">
    <citation type="submission" date="2017-04" db="EMBL/GenBank/DDBJ databases">
        <authorList>
            <person name="Afonso C.L."/>
            <person name="Miller P.J."/>
            <person name="Scott M.A."/>
            <person name="Spackman E."/>
            <person name="Goraichik I."/>
            <person name="Dimitrov K.M."/>
            <person name="Suarez D.L."/>
            <person name="Swayne D.E."/>
        </authorList>
    </citation>
    <scope>NUCLEOTIDE SEQUENCE [LARGE SCALE GENOMIC DNA]</scope>
    <source>
        <strain evidence="8">XA(T)</strain>
    </source>
</reference>
<gene>
    <name evidence="7" type="ORF">B5808_03735</name>
</gene>
<dbReference type="Pfam" id="PF02653">
    <property type="entry name" value="BPD_transp_2"/>
    <property type="match status" value="1"/>
</dbReference>
<feature type="transmembrane region" description="Helical" evidence="6">
    <location>
        <begin position="55"/>
        <end position="76"/>
    </location>
</feature>
<keyword evidence="5 6" id="KW-0472">Membrane</keyword>
<accession>A0A1X9LS93</accession>
<dbReference type="PANTHER" id="PTHR47089:SF1">
    <property type="entry name" value="GUANOSINE ABC TRANSPORTER PERMEASE PROTEIN NUPP"/>
    <property type="match status" value="1"/>
</dbReference>
<keyword evidence="3 6" id="KW-0812">Transmembrane</keyword>
<keyword evidence="2" id="KW-1003">Cell membrane</keyword>
<keyword evidence="4 6" id="KW-1133">Transmembrane helix</keyword>
<dbReference type="GO" id="GO:0005886">
    <property type="term" value="C:plasma membrane"/>
    <property type="evidence" value="ECO:0007669"/>
    <property type="project" value="UniProtKB-SubCell"/>
</dbReference>
<keyword evidence="8" id="KW-1185">Reference proteome</keyword>
<dbReference type="KEGG" id="cphy:B5808_03735"/>